<dbReference type="Gene3D" id="4.10.800.10">
    <property type="entry name" value="Thyroglobulin type-1"/>
    <property type="match status" value="1"/>
</dbReference>
<dbReference type="EMBL" id="JAWZYT010000265">
    <property type="protein sequence ID" value="KAK4325644.1"/>
    <property type="molecule type" value="Genomic_DNA"/>
</dbReference>
<gene>
    <name evidence="4" type="ORF">Pmani_003737</name>
</gene>
<dbReference type="CDD" id="cd00191">
    <property type="entry name" value="TY"/>
    <property type="match status" value="1"/>
</dbReference>
<accession>A0AAE1QF02</accession>
<name>A0AAE1QF02_9EUCA</name>
<evidence type="ECO:0000313" key="4">
    <source>
        <dbReference type="EMBL" id="KAK4325644.1"/>
    </source>
</evidence>
<feature type="domain" description="Thyroglobulin type-1" evidence="3">
    <location>
        <begin position="1"/>
        <end position="69"/>
    </location>
</feature>
<dbReference type="Pfam" id="PF00086">
    <property type="entry name" value="Thyroglobulin_1"/>
    <property type="match status" value="1"/>
</dbReference>
<sequence>MTACLQQRMIAELLLVTEREGKGYVPQCREQDGLYEARQCSRNGLICWCVGPHGHKLPRSLAAAHEVNCNDPRAQLGD</sequence>
<proteinExistence type="predicted"/>
<comment type="caution">
    <text evidence="2">Lacks conserved residue(s) required for the propagation of feature annotation.</text>
</comment>
<dbReference type="PROSITE" id="PS00484">
    <property type="entry name" value="THYROGLOBULIN_1_1"/>
    <property type="match status" value="1"/>
</dbReference>
<comment type="caution">
    <text evidence="4">The sequence shown here is derived from an EMBL/GenBank/DDBJ whole genome shotgun (WGS) entry which is preliminary data.</text>
</comment>
<dbReference type="PROSITE" id="PS51162">
    <property type="entry name" value="THYROGLOBULIN_1_2"/>
    <property type="match status" value="1"/>
</dbReference>
<protein>
    <recommendedName>
        <fullName evidence="3">Thyroglobulin type-1 domain-containing protein</fullName>
    </recommendedName>
</protein>
<evidence type="ECO:0000256" key="2">
    <source>
        <dbReference type="PROSITE-ProRule" id="PRU00500"/>
    </source>
</evidence>
<dbReference type="SUPFAM" id="SSF57610">
    <property type="entry name" value="Thyroglobulin type-1 domain"/>
    <property type="match status" value="1"/>
</dbReference>
<keyword evidence="1 2" id="KW-1015">Disulfide bond</keyword>
<evidence type="ECO:0000256" key="1">
    <source>
        <dbReference type="ARBA" id="ARBA00023157"/>
    </source>
</evidence>
<dbReference type="InterPro" id="IPR036857">
    <property type="entry name" value="Thyroglobulin_1_sf"/>
</dbReference>
<feature type="disulfide bond" evidence="2">
    <location>
        <begin position="49"/>
        <end position="69"/>
    </location>
</feature>
<organism evidence="4 5">
    <name type="scientific">Petrolisthes manimaculis</name>
    <dbReference type="NCBI Taxonomy" id="1843537"/>
    <lineage>
        <taxon>Eukaryota</taxon>
        <taxon>Metazoa</taxon>
        <taxon>Ecdysozoa</taxon>
        <taxon>Arthropoda</taxon>
        <taxon>Crustacea</taxon>
        <taxon>Multicrustacea</taxon>
        <taxon>Malacostraca</taxon>
        <taxon>Eumalacostraca</taxon>
        <taxon>Eucarida</taxon>
        <taxon>Decapoda</taxon>
        <taxon>Pleocyemata</taxon>
        <taxon>Anomura</taxon>
        <taxon>Galatheoidea</taxon>
        <taxon>Porcellanidae</taxon>
        <taxon>Petrolisthes</taxon>
    </lineage>
</organism>
<feature type="disulfide bond" evidence="2">
    <location>
        <begin position="40"/>
        <end position="47"/>
    </location>
</feature>
<evidence type="ECO:0000259" key="3">
    <source>
        <dbReference type="PROSITE" id="PS51162"/>
    </source>
</evidence>
<keyword evidence="5" id="KW-1185">Reference proteome</keyword>
<dbReference type="Proteomes" id="UP001292094">
    <property type="component" value="Unassembled WGS sequence"/>
</dbReference>
<evidence type="ECO:0000313" key="5">
    <source>
        <dbReference type="Proteomes" id="UP001292094"/>
    </source>
</evidence>
<dbReference type="InterPro" id="IPR000716">
    <property type="entry name" value="Thyroglobulin_1"/>
</dbReference>
<dbReference type="SMART" id="SM00211">
    <property type="entry name" value="TY"/>
    <property type="match status" value="1"/>
</dbReference>
<reference evidence="4" key="1">
    <citation type="submission" date="2023-11" db="EMBL/GenBank/DDBJ databases">
        <title>Genome assemblies of two species of porcelain crab, Petrolisthes cinctipes and Petrolisthes manimaculis (Anomura: Porcellanidae).</title>
        <authorList>
            <person name="Angst P."/>
        </authorList>
    </citation>
    <scope>NUCLEOTIDE SEQUENCE</scope>
    <source>
        <strain evidence="4">PB745_02</strain>
        <tissue evidence="4">Gill</tissue>
    </source>
</reference>
<dbReference type="AlphaFoldDB" id="A0AAE1QF02"/>